<dbReference type="RefSeq" id="XP_043154063.1">
    <property type="nucleotide sequence ID" value="XM_043298128.1"/>
</dbReference>
<dbReference type="Proteomes" id="UP001043456">
    <property type="component" value="Unassembled WGS sequence"/>
</dbReference>
<reference evidence="1 2" key="1">
    <citation type="submission" date="2018-10" db="EMBL/GenBank/DDBJ databases">
        <title>Pan-genome distribution and transcriptional activeness of fungal secondary metabolism genes in Aspergillus section Fumigati.</title>
        <authorList>
            <person name="Takahashi H."/>
            <person name="Umemura M."/>
            <person name="Ninomiya A."/>
            <person name="Kusuya Y."/>
            <person name="Urayama S."/>
            <person name="Shimizu M."/>
            <person name="Watanabe A."/>
            <person name="Kamei K."/>
            <person name="Yaguchi T."/>
            <person name="Hagiwara D."/>
        </authorList>
    </citation>
    <scope>NUCLEOTIDE SEQUENCE [LARGE SCALE GENOMIC DNA]</scope>
    <source>
        <strain evidence="1 2">IFM 55266</strain>
    </source>
</reference>
<evidence type="ECO:0000313" key="1">
    <source>
        <dbReference type="EMBL" id="GIJ83316.1"/>
    </source>
</evidence>
<dbReference type="Gene3D" id="3.80.10.10">
    <property type="entry name" value="Ribonuclease Inhibitor"/>
    <property type="match status" value="1"/>
</dbReference>
<protein>
    <submittedName>
        <fullName evidence="1">Uncharacterized protein</fullName>
    </submittedName>
</protein>
<dbReference type="GeneID" id="67000747"/>
<accession>A0A9P3B8V9</accession>
<keyword evidence="2" id="KW-1185">Reference proteome</keyword>
<dbReference type="SUPFAM" id="SSF52047">
    <property type="entry name" value="RNI-like"/>
    <property type="match status" value="1"/>
</dbReference>
<gene>
    <name evidence="1" type="ORF">Asppvi_002135</name>
</gene>
<sequence>MDQLPFEIKRMICASAMETSRKTLQELSLVDRAWYQAAVPLLYQRLQLCLTTTAELQADVEQLLKHPLRKQYLRYLRDLDLVGRSGKQSLQLAALQEDEEGPIMLDDFLDRELWQRHTFRLCRRETTTPDYAPLARFIAAVSNLREVNWVRALRFPQEVLDALHKYHPSCKLNLLYFYLQAWKYQGLSDRDMAVVTSQCLHSIRCYYYRNAGNDEVIESAILRSLSLAPNLKKIDLVLVPEIDFVDQRIYAFEPTDGASNTVARLETLSFSLNTPMSVQRFDRWCQNTDIAHLRTLSIGRIDEPTLARTICAAAPSFQRLERLSLNLRATPRRSLEYWRSVEEMMKALPPLKGLWLVGNRNASFISKVLSRHGASLKSLGLDSRNIHHNVHMQGQTRPYYNAQEIARFAKKCPVLRELHLTVHRVQGLAPEVKVYKALGRFPSLVHLCVKLDCFPSAGNPHDNVDPSPLPVHLAVYGSAKVREIRALYINAVIDDRLAESIFNTILSSQSTRRFASLRLVPTSELRPEAPPLRVPIPYHVHFLHCFAVTRSSNSEPGVLDIKRFSTRSKCSARNPPPFSSYYCLYYISKWIWANDITSFPLQDA</sequence>
<organism evidence="1 2">
    <name type="scientific">Aspergillus pseudoviridinutans</name>
    <dbReference type="NCBI Taxonomy" id="1517512"/>
    <lineage>
        <taxon>Eukaryota</taxon>
        <taxon>Fungi</taxon>
        <taxon>Dikarya</taxon>
        <taxon>Ascomycota</taxon>
        <taxon>Pezizomycotina</taxon>
        <taxon>Eurotiomycetes</taxon>
        <taxon>Eurotiomycetidae</taxon>
        <taxon>Eurotiales</taxon>
        <taxon>Aspergillaceae</taxon>
        <taxon>Aspergillus</taxon>
        <taxon>Aspergillus subgen. Fumigati</taxon>
    </lineage>
</organism>
<dbReference type="AlphaFoldDB" id="A0A9P3B8V9"/>
<proteinExistence type="predicted"/>
<dbReference type="OrthoDB" id="3945550at2759"/>
<comment type="caution">
    <text evidence="1">The sequence shown here is derived from an EMBL/GenBank/DDBJ whole genome shotgun (WGS) entry which is preliminary data.</text>
</comment>
<dbReference type="InterPro" id="IPR032675">
    <property type="entry name" value="LRR_dom_sf"/>
</dbReference>
<dbReference type="EMBL" id="BHVY01000002">
    <property type="protein sequence ID" value="GIJ83316.1"/>
    <property type="molecule type" value="Genomic_DNA"/>
</dbReference>
<name>A0A9P3B8V9_9EURO</name>
<evidence type="ECO:0000313" key="2">
    <source>
        <dbReference type="Proteomes" id="UP001043456"/>
    </source>
</evidence>